<dbReference type="Proteomes" id="UP000076715">
    <property type="component" value="Unassembled WGS sequence"/>
</dbReference>
<evidence type="ECO:0000259" key="7">
    <source>
        <dbReference type="Pfam" id="PF00111"/>
    </source>
</evidence>
<dbReference type="RefSeq" id="WP_066308131.1">
    <property type="nucleotide sequence ID" value="NZ_CANLSS010000010.1"/>
</dbReference>
<evidence type="ECO:0000256" key="3">
    <source>
        <dbReference type="ARBA" id="ARBA00022723"/>
    </source>
</evidence>
<keyword evidence="5" id="KW-0411">Iron-sulfur</keyword>
<evidence type="ECO:0000256" key="2">
    <source>
        <dbReference type="ARBA" id="ARBA00022714"/>
    </source>
</evidence>
<protein>
    <recommendedName>
        <fullName evidence="7">2Fe-2S ferredoxin-type domain-containing protein</fullName>
    </recommendedName>
</protein>
<dbReference type="SUPFAM" id="SSF54292">
    <property type="entry name" value="2Fe-2S ferredoxin-like"/>
    <property type="match status" value="1"/>
</dbReference>
<evidence type="ECO:0000313" key="8">
    <source>
        <dbReference type="EMBL" id="KZS42891.1"/>
    </source>
</evidence>
<proteinExistence type="inferred from homology"/>
<dbReference type="InterPro" id="IPR012675">
    <property type="entry name" value="Beta-grasp_dom_sf"/>
</dbReference>
<dbReference type="EMBL" id="LQRT01000001">
    <property type="protein sequence ID" value="KZS42891.1"/>
    <property type="molecule type" value="Genomic_DNA"/>
</dbReference>
<dbReference type="GO" id="GO:0009055">
    <property type="term" value="F:electron transfer activity"/>
    <property type="evidence" value="ECO:0007669"/>
    <property type="project" value="TreeGrafter"/>
</dbReference>
<dbReference type="PANTHER" id="PTHR23426">
    <property type="entry name" value="FERREDOXIN/ADRENODOXIN"/>
    <property type="match status" value="1"/>
</dbReference>
<gene>
    <name evidence="8" type="ORF">AWE51_16115</name>
</gene>
<dbReference type="OrthoDB" id="9799640at2"/>
<reference evidence="8 9" key="1">
    <citation type="submission" date="2016-01" db="EMBL/GenBank/DDBJ databases">
        <title>The draft genome sequence of Aquimarina sp. RZW4-3-2.</title>
        <authorList>
            <person name="Wang Y."/>
        </authorList>
    </citation>
    <scope>NUCLEOTIDE SEQUENCE [LARGE SCALE GENOMIC DNA]</scope>
    <source>
        <strain evidence="8 9">RZW4-3-2</strain>
    </source>
</reference>
<comment type="cofactor">
    <cofactor evidence="6">
        <name>[2Fe-2S] cluster</name>
        <dbReference type="ChEBI" id="CHEBI:190135"/>
    </cofactor>
</comment>
<keyword evidence="4" id="KW-0408">Iron</keyword>
<dbReference type="PANTHER" id="PTHR23426:SF65">
    <property type="entry name" value="FERREDOXIN-2, MITOCHONDRIAL"/>
    <property type="match status" value="1"/>
</dbReference>
<keyword evidence="3" id="KW-0479">Metal-binding</keyword>
<dbReference type="InterPro" id="IPR036010">
    <property type="entry name" value="2Fe-2S_ferredoxin-like_sf"/>
</dbReference>
<comment type="caution">
    <text evidence="8">The sequence shown here is derived from an EMBL/GenBank/DDBJ whole genome shotgun (WGS) entry which is preliminary data.</text>
</comment>
<dbReference type="InterPro" id="IPR001041">
    <property type="entry name" value="2Fe-2S_ferredoxin-type"/>
</dbReference>
<evidence type="ECO:0000256" key="4">
    <source>
        <dbReference type="ARBA" id="ARBA00023004"/>
    </source>
</evidence>
<keyword evidence="9" id="KW-1185">Reference proteome</keyword>
<feature type="domain" description="2Fe-2S ferredoxin-type" evidence="7">
    <location>
        <begin position="45"/>
        <end position="93"/>
    </location>
</feature>
<evidence type="ECO:0000256" key="1">
    <source>
        <dbReference type="ARBA" id="ARBA00010914"/>
    </source>
</evidence>
<sequence length="108" mass="12433">MKTMTRLSVTIIDAFNEIHKIDFKRYEYPNLMELIIDNYYEEIGDCGGKGLCGTCHIKPLSILIDDKDITEIQTLNKLQNSTKMSRLSCQILVNEKINGMSFKLINEN</sequence>
<dbReference type="InterPro" id="IPR001055">
    <property type="entry name" value="Adrenodoxin-like"/>
</dbReference>
<comment type="similarity">
    <text evidence="1">Belongs to the adrenodoxin/putidaredoxin family.</text>
</comment>
<organism evidence="8 9">
    <name type="scientific">Aquimarina aggregata</name>
    <dbReference type="NCBI Taxonomy" id="1642818"/>
    <lineage>
        <taxon>Bacteria</taxon>
        <taxon>Pseudomonadati</taxon>
        <taxon>Bacteroidota</taxon>
        <taxon>Flavobacteriia</taxon>
        <taxon>Flavobacteriales</taxon>
        <taxon>Flavobacteriaceae</taxon>
        <taxon>Aquimarina</taxon>
    </lineage>
</organism>
<dbReference type="GO" id="GO:0140647">
    <property type="term" value="P:P450-containing electron transport chain"/>
    <property type="evidence" value="ECO:0007669"/>
    <property type="project" value="InterPro"/>
</dbReference>
<dbReference type="GO" id="GO:0046872">
    <property type="term" value="F:metal ion binding"/>
    <property type="evidence" value="ECO:0007669"/>
    <property type="project" value="UniProtKB-KW"/>
</dbReference>
<evidence type="ECO:0000256" key="5">
    <source>
        <dbReference type="ARBA" id="ARBA00023014"/>
    </source>
</evidence>
<keyword evidence="2" id="KW-0001">2Fe-2S</keyword>
<dbReference type="AlphaFoldDB" id="A0A163CZY5"/>
<dbReference type="Pfam" id="PF00111">
    <property type="entry name" value="Fer2"/>
    <property type="match status" value="1"/>
</dbReference>
<accession>A0A163CZY5</accession>
<dbReference type="GO" id="GO:0051537">
    <property type="term" value="F:2 iron, 2 sulfur cluster binding"/>
    <property type="evidence" value="ECO:0007669"/>
    <property type="project" value="UniProtKB-KW"/>
</dbReference>
<dbReference type="Gene3D" id="3.10.20.30">
    <property type="match status" value="1"/>
</dbReference>
<evidence type="ECO:0000313" key="9">
    <source>
        <dbReference type="Proteomes" id="UP000076715"/>
    </source>
</evidence>
<evidence type="ECO:0000256" key="6">
    <source>
        <dbReference type="ARBA" id="ARBA00034078"/>
    </source>
</evidence>
<name>A0A163CZY5_9FLAO</name>
<dbReference type="STRING" id="1642818.AWE51_16115"/>